<sequence>MSSGIEPHRIAVQLPGLQLTVPQIDVVEVGYLQLTAGRGFQGFSVFRDVAVVYVQTHRRSIGFRGGGFLFY</sequence>
<dbReference type="AlphaFoldDB" id="A0A645FI93"/>
<reference evidence="1" key="1">
    <citation type="submission" date="2019-08" db="EMBL/GenBank/DDBJ databases">
        <authorList>
            <person name="Kucharzyk K."/>
            <person name="Murdoch R.W."/>
            <person name="Higgins S."/>
            <person name="Loffler F."/>
        </authorList>
    </citation>
    <scope>NUCLEOTIDE SEQUENCE</scope>
</reference>
<organism evidence="1">
    <name type="scientific">bioreactor metagenome</name>
    <dbReference type="NCBI Taxonomy" id="1076179"/>
    <lineage>
        <taxon>unclassified sequences</taxon>
        <taxon>metagenomes</taxon>
        <taxon>ecological metagenomes</taxon>
    </lineage>
</organism>
<protein>
    <submittedName>
        <fullName evidence="1">Uncharacterized protein</fullName>
    </submittedName>
</protein>
<evidence type="ECO:0000313" key="1">
    <source>
        <dbReference type="EMBL" id="MPN11963.1"/>
    </source>
</evidence>
<accession>A0A645FI93</accession>
<name>A0A645FI93_9ZZZZ</name>
<comment type="caution">
    <text evidence="1">The sequence shown here is derived from an EMBL/GenBank/DDBJ whole genome shotgun (WGS) entry which is preliminary data.</text>
</comment>
<dbReference type="EMBL" id="VSSQ01058234">
    <property type="protein sequence ID" value="MPN11963.1"/>
    <property type="molecule type" value="Genomic_DNA"/>
</dbReference>
<proteinExistence type="predicted"/>
<gene>
    <name evidence="1" type="ORF">SDC9_159272</name>
</gene>